<dbReference type="GO" id="GO:0005524">
    <property type="term" value="F:ATP binding"/>
    <property type="evidence" value="ECO:0007669"/>
    <property type="project" value="InterPro"/>
</dbReference>
<dbReference type="SUPFAM" id="SSF52540">
    <property type="entry name" value="P-loop containing nucleoside triphosphate hydrolases"/>
    <property type="match status" value="1"/>
</dbReference>
<accession>A0A2U2AGS6</accession>
<evidence type="ECO:0000313" key="3">
    <source>
        <dbReference type="Proteomes" id="UP000245020"/>
    </source>
</evidence>
<name>A0A2U2AGS6_9GAMM</name>
<proteinExistence type="predicted"/>
<dbReference type="Pfam" id="PF13304">
    <property type="entry name" value="AAA_21"/>
    <property type="match status" value="1"/>
</dbReference>
<dbReference type="AlphaFoldDB" id="A0A2U2AGS6"/>
<dbReference type="PANTHER" id="PTHR40396:SF1">
    <property type="entry name" value="ATPASE AAA-TYPE CORE DOMAIN-CONTAINING PROTEIN"/>
    <property type="match status" value="1"/>
</dbReference>
<protein>
    <recommendedName>
        <fullName evidence="1">ATPase AAA-type core domain-containing protein</fullName>
    </recommendedName>
</protein>
<dbReference type="InterPro" id="IPR027417">
    <property type="entry name" value="P-loop_NTPase"/>
</dbReference>
<dbReference type="PANTHER" id="PTHR40396">
    <property type="entry name" value="ATPASE-LIKE PROTEIN"/>
    <property type="match status" value="1"/>
</dbReference>
<dbReference type="GO" id="GO:0016887">
    <property type="term" value="F:ATP hydrolysis activity"/>
    <property type="evidence" value="ECO:0007669"/>
    <property type="project" value="InterPro"/>
</dbReference>
<keyword evidence="3" id="KW-1185">Reference proteome</keyword>
<organism evidence="2 3">
    <name type="scientific">Ignatzschineria ureiclastica</name>
    <dbReference type="NCBI Taxonomy" id="472582"/>
    <lineage>
        <taxon>Bacteria</taxon>
        <taxon>Pseudomonadati</taxon>
        <taxon>Pseudomonadota</taxon>
        <taxon>Gammaproteobacteria</taxon>
        <taxon>Cardiobacteriales</taxon>
        <taxon>Ignatzschineriaceae</taxon>
        <taxon>Ignatzschineria</taxon>
    </lineage>
</organism>
<dbReference type="Proteomes" id="UP000245020">
    <property type="component" value="Unassembled WGS sequence"/>
</dbReference>
<sequence>MLLDFSIKNFGPIKDEQILSFEALPSTRYEEYYIIHPMLANGKLILRQNAPIRLLKLAVIYGANASGKTTILETLDFFRQLALNERRDKSQKLDFLPFAFNTTSPKEPTQLKIRFFQKGILFEHQFEINRHCIIKEIVHYWDYNTSGRKRLLFKRDTHPHDQVTELTKISNLVIAENDLTQQAIESLQLATLWNESILVGFNKVNFIFKELQLMREWYSDVLEPMINSHNSVDKRLLMIAEEDHEAKTFMTEFLQQSDFNIEGFQVEKRPFPKLSEELELVLSHFQSLFAKVKNEDHSENNNLLEKIKDQPIKTIQVEYLVEGKHYLLPFEYTSLGTKRTFILAGLLYLLMKQNKVLMIDEFESSLHPDLAEFFLLTFLKSVQHSQLILTTHSRDLMKINELVDRRDIIWFTAKNDLLETELYSLGDFSTREIRPEASIYNLYKIGKLGATPNI</sequence>
<dbReference type="InterPro" id="IPR003959">
    <property type="entry name" value="ATPase_AAA_core"/>
</dbReference>
<gene>
    <name evidence="2" type="ORF">DC083_01135</name>
</gene>
<reference evidence="3" key="1">
    <citation type="submission" date="2018-05" db="EMBL/GenBank/DDBJ databases">
        <title>Ignatzschineria dubaiensis sp. nov., isolated from necrotic foot tissues of dromedaries (Camelus dromedarius) and associated maggots in Dubai, United Arab Emirates.</title>
        <authorList>
            <person name="Tsang C.C."/>
            <person name="Tang J.Y.M."/>
            <person name="Fong J.Y.H."/>
            <person name="Kinne J."/>
            <person name="Lee H.H."/>
            <person name="Joseph M."/>
            <person name="Jose S."/>
            <person name="Schuster R.K."/>
            <person name="Tang Y."/>
            <person name="Sivakumar S."/>
            <person name="Chen J.H.K."/>
            <person name="Teng J.L.L."/>
            <person name="Lau S.K.P."/>
            <person name="Wernery U."/>
            <person name="Woo P.C.Y."/>
        </authorList>
    </citation>
    <scope>NUCLEOTIDE SEQUENCE [LARGE SCALE GENOMIC DNA]</scope>
    <source>
        <strain evidence="3">KCTC 22644</strain>
    </source>
</reference>
<dbReference type="Gene3D" id="3.40.50.300">
    <property type="entry name" value="P-loop containing nucleotide triphosphate hydrolases"/>
    <property type="match status" value="1"/>
</dbReference>
<evidence type="ECO:0000313" key="2">
    <source>
        <dbReference type="EMBL" id="PWD81827.1"/>
    </source>
</evidence>
<evidence type="ECO:0000259" key="1">
    <source>
        <dbReference type="Pfam" id="PF13304"/>
    </source>
</evidence>
<dbReference type="EMBL" id="QEWQ01000001">
    <property type="protein sequence ID" value="PWD81827.1"/>
    <property type="molecule type" value="Genomic_DNA"/>
</dbReference>
<feature type="domain" description="ATPase AAA-type core" evidence="1">
    <location>
        <begin position="57"/>
        <end position="393"/>
    </location>
</feature>
<comment type="caution">
    <text evidence="2">The sequence shown here is derived from an EMBL/GenBank/DDBJ whole genome shotgun (WGS) entry which is preliminary data.</text>
</comment>
<dbReference type="OrthoDB" id="9809324at2"/>
<dbReference type="RefSeq" id="WP_109188449.1">
    <property type="nucleotide sequence ID" value="NZ_BMYA01000001.1"/>
</dbReference>